<dbReference type="Gene3D" id="3.40.50.2300">
    <property type="match status" value="2"/>
</dbReference>
<dbReference type="InterPro" id="IPR025997">
    <property type="entry name" value="SBP_2_dom"/>
</dbReference>
<evidence type="ECO:0000256" key="4">
    <source>
        <dbReference type="ARBA" id="ARBA00022989"/>
    </source>
</evidence>
<keyword evidence="3 7" id="KW-0812">Transmembrane</keyword>
<accession>A0ABT8D771</accession>
<dbReference type="Pfam" id="PF02653">
    <property type="entry name" value="BPD_transp_2"/>
    <property type="match status" value="1"/>
</dbReference>
<evidence type="ECO:0000256" key="1">
    <source>
        <dbReference type="ARBA" id="ARBA00004651"/>
    </source>
</evidence>
<evidence type="ECO:0000256" key="2">
    <source>
        <dbReference type="ARBA" id="ARBA00022475"/>
    </source>
</evidence>
<dbReference type="SUPFAM" id="SSF53822">
    <property type="entry name" value="Periplasmic binding protein-like I"/>
    <property type="match status" value="1"/>
</dbReference>
<keyword evidence="2" id="KW-1003">Cell membrane</keyword>
<evidence type="ECO:0000256" key="7">
    <source>
        <dbReference type="SAM" id="Phobius"/>
    </source>
</evidence>
<organism evidence="9 10">
    <name type="scientific">Paracoccus cavernae</name>
    <dbReference type="NCBI Taxonomy" id="1571207"/>
    <lineage>
        <taxon>Bacteria</taxon>
        <taxon>Pseudomonadati</taxon>
        <taxon>Pseudomonadota</taxon>
        <taxon>Alphaproteobacteria</taxon>
        <taxon>Rhodobacterales</taxon>
        <taxon>Paracoccaceae</taxon>
        <taxon>Paracoccus</taxon>
    </lineage>
</organism>
<comment type="subcellular location">
    <subcellularLocation>
        <location evidence="1">Cell membrane</location>
        <topology evidence="1">Multi-pass membrane protein</topology>
    </subcellularLocation>
</comment>
<keyword evidence="5 7" id="KW-0472">Membrane</keyword>
<reference evidence="10" key="1">
    <citation type="journal article" date="2019" name="Int. J. Syst. Evol. Microbiol.">
        <title>The Global Catalogue of Microorganisms (GCM) 10K type strain sequencing project: providing services to taxonomists for standard genome sequencing and annotation.</title>
        <authorList>
            <consortium name="The Broad Institute Genomics Platform"/>
            <consortium name="The Broad Institute Genome Sequencing Center for Infectious Disease"/>
            <person name="Wu L."/>
            <person name="Ma J."/>
        </authorList>
    </citation>
    <scope>NUCLEOTIDE SEQUENCE [LARGE SCALE GENOMIC DNA]</scope>
    <source>
        <strain evidence="10">CECT 8482</strain>
    </source>
</reference>
<feature type="transmembrane region" description="Helical" evidence="7">
    <location>
        <begin position="125"/>
        <end position="143"/>
    </location>
</feature>
<comment type="caution">
    <text evidence="9">The sequence shown here is derived from an EMBL/GenBank/DDBJ whole genome shotgun (WGS) entry which is preliminary data.</text>
</comment>
<keyword evidence="10" id="KW-1185">Reference proteome</keyword>
<dbReference type="InterPro" id="IPR001851">
    <property type="entry name" value="ABC_transp_permease"/>
</dbReference>
<dbReference type="Proteomes" id="UP001243846">
    <property type="component" value="Unassembled WGS sequence"/>
</dbReference>
<feature type="transmembrane region" description="Helical" evidence="7">
    <location>
        <begin position="340"/>
        <end position="358"/>
    </location>
</feature>
<name>A0ABT8D771_9RHOB</name>
<evidence type="ECO:0000256" key="6">
    <source>
        <dbReference type="SAM" id="MobiDB-lite"/>
    </source>
</evidence>
<feature type="region of interest" description="Disordered" evidence="6">
    <location>
        <begin position="271"/>
        <end position="311"/>
    </location>
</feature>
<proteinExistence type="predicted"/>
<evidence type="ECO:0000256" key="5">
    <source>
        <dbReference type="ARBA" id="ARBA00023136"/>
    </source>
</evidence>
<dbReference type="PANTHER" id="PTHR32196:SF72">
    <property type="entry name" value="RIBOSE IMPORT PERMEASE PROTEIN RBSC"/>
    <property type="match status" value="1"/>
</dbReference>
<sequence>MTSSPRAFFTGGAQQKLLAFASLIVLLVVFSLASPQFLQVTNMMSILQATSVNGVLAVAATLVIITGGIDLSVGTLMTFCAVMTGVVLTWLGMPLLVGVLAAILTGAFCGLCSGTFVAKMKIPPFIATLGMMLILKGLSLVISGTKPIYFNDTPGFTQISQGSLIGAVVPGLPVPNGVLILFVVAGLAAWILSRTLLGRYAFALGSNEEAVRLSGVNTDGWKMAIYALAGAICGIAGLLISSRLNSAQPALGQGYELDAIAAVVIGEPRLRGTRDDPRDADRGADHVGADQRPAHPVGRARMADRRHRRDHHYRRLRGPTATRQTQVNQTREAMMFTKRMLMGAAAAALMLSTGFAAAQDKPYVALISKGFQHQFWQAVKAGADKAGEEFGATVTFEGPDNETQVDRQIDMLAAALAKKPTAIGFAALDSQAAIPLLKQAQEANIPVVAFDSGVDSDIPVATASTDNLAASALAADKMAELIGGSGKVALVVHDQTSRTGIDRRDGFLNQMKEKHPEIEIVATEYGDGDQLKSTEITKAILQANPDLKGIFGANEGSAIGVVNGVREMNAKVVIVGYDSGAAQKQAIRDGLMAGAITQNPVGIGYETVKAALAAAKGEAVEKNIDTGFFWYDKTNIDSPEISAVLYD</sequence>
<evidence type="ECO:0000256" key="3">
    <source>
        <dbReference type="ARBA" id="ARBA00022692"/>
    </source>
</evidence>
<dbReference type="CDD" id="cd06579">
    <property type="entry name" value="TM_PBP1_transp_AraH_like"/>
    <property type="match status" value="1"/>
</dbReference>
<evidence type="ECO:0000259" key="8">
    <source>
        <dbReference type="Pfam" id="PF13407"/>
    </source>
</evidence>
<gene>
    <name evidence="9" type="ORF">QWZ10_14245</name>
</gene>
<feature type="domain" description="Periplasmic binding protein" evidence="8">
    <location>
        <begin position="364"/>
        <end position="618"/>
    </location>
</feature>
<keyword evidence="4 7" id="KW-1133">Transmembrane helix</keyword>
<dbReference type="PANTHER" id="PTHR32196">
    <property type="entry name" value="ABC TRANSPORTER PERMEASE PROTEIN YPHD-RELATED-RELATED"/>
    <property type="match status" value="1"/>
</dbReference>
<evidence type="ECO:0000313" key="9">
    <source>
        <dbReference type="EMBL" id="MDN3712618.1"/>
    </source>
</evidence>
<protein>
    <submittedName>
        <fullName evidence="9">Substrate-binding domain-containing protein</fullName>
    </submittedName>
</protein>
<dbReference type="CDD" id="cd20005">
    <property type="entry name" value="PBP1_ABC_sugar_binding-like"/>
    <property type="match status" value="1"/>
</dbReference>
<dbReference type="Pfam" id="PF13407">
    <property type="entry name" value="Peripla_BP_4"/>
    <property type="match status" value="1"/>
</dbReference>
<dbReference type="InterPro" id="IPR028082">
    <property type="entry name" value="Peripla_BP_I"/>
</dbReference>
<feature type="compositionally biased region" description="Basic and acidic residues" evidence="6">
    <location>
        <begin position="271"/>
        <end position="293"/>
    </location>
</feature>
<feature type="transmembrane region" description="Helical" evidence="7">
    <location>
        <begin position="223"/>
        <end position="241"/>
    </location>
</feature>
<evidence type="ECO:0000313" key="10">
    <source>
        <dbReference type="Proteomes" id="UP001243846"/>
    </source>
</evidence>
<dbReference type="EMBL" id="JAUFRC010000001">
    <property type="protein sequence ID" value="MDN3712618.1"/>
    <property type="molecule type" value="Genomic_DNA"/>
</dbReference>